<proteinExistence type="predicted"/>
<keyword evidence="3" id="KW-1185">Reference proteome</keyword>
<name>A0A2A2HFR5_9EURY</name>
<comment type="caution">
    <text evidence="1">The sequence shown here is derived from an EMBL/GenBank/DDBJ whole genome shotgun (WGS) entry which is preliminary data.</text>
</comment>
<gene>
    <name evidence="1" type="ORF">ASJ82_01215</name>
    <name evidence="2" type="ORF">MSCUN_12800</name>
</gene>
<protein>
    <submittedName>
        <fullName evidence="1">Uncharacterized protein</fullName>
    </submittedName>
</protein>
<evidence type="ECO:0000313" key="3">
    <source>
        <dbReference type="Proteomes" id="UP000217528"/>
    </source>
</evidence>
<dbReference type="Proteomes" id="UP000246004">
    <property type="component" value="Unassembled WGS sequence"/>
</dbReference>
<dbReference type="Proteomes" id="UP000217528">
    <property type="component" value="Unassembled WGS sequence"/>
</dbReference>
<accession>A0A2A2HFR5</accession>
<evidence type="ECO:0000313" key="4">
    <source>
        <dbReference type="Proteomes" id="UP000246004"/>
    </source>
</evidence>
<reference evidence="2 4" key="1">
    <citation type="submission" date="2016-04" db="EMBL/GenBank/DDBJ databases">
        <title>Genome sequence of Methanosphaera cuniculi DSM 4103.</title>
        <authorList>
            <person name="Poehlein A."/>
            <person name="Seedorf H."/>
            <person name="Daniel R."/>
        </authorList>
    </citation>
    <scope>NUCLEOTIDE SEQUENCE [LARGE SCALE GENOMIC DNA]</scope>
    <source>
        <strain evidence="2 4">DSM 4103</strain>
    </source>
</reference>
<reference evidence="1 3" key="2">
    <citation type="journal article" date="2017" name="BMC Genomics">
        <title>Genomic analysis of methanogenic archaea reveals a shift towards energy conservation.</title>
        <authorList>
            <person name="Gilmore S.P."/>
            <person name="Henske J.K."/>
            <person name="Sexton J.A."/>
            <person name="Solomon K.V."/>
            <person name="Seppala S."/>
            <person name="Yoo J.I."/>
            <person name="Huyett L.M."/>
            <person name="Pressman A."/>
            <person name="Cogan J.Z."/>
            <person name="Kivenson V."/>
            <person name="Peng X."/>
            <person name="Tan Y."/>
            <person name="Valentine D.L."/>
            <person name="O'Malley M.A."/>
        </authorList>
    </citation>
    <scope>NUCLEOTIDE SEQUENCE [LARGE SCALE GENOMIC DNA]</scope>
    <source>
        <strain evidence="1 3">1R-7</strain>
    </source>
</reference>
<dbReference type="OrthoDB" id="387414at2157"/>
<dbReference type="EMBL" id="LWMS01000044">
    <property type="protein sequence ID" value="PWL07749.1"/>
    <property type="molecule type" value="Genomic_DNA"/>
</dbReference>
<evidence type="ECO:0000313" key="1">
    <source>
        <dbReference type="EMBL" id="PAV08114.1"/>
    </source>
</evidence>
<sequence>MPTYPWDRRKKESSKHYDIFIKYVELGMGNRSVDNLLEKHPDIKLKKKTIQNISSKWEWVKRAEAYDEHETLERHKRYEGKLNVILDTEVERLVDRLKYINENIIELNNNYDGSKQTSISHSLAQNVNAHKSTLEELFMITGKPTEIRDVKNNTTLKGKLEHNTSIEYDAQAHREAIEDLLQKKENKED</sequence>
<organism evidence="1 3">
    <name type="scientific">Methanosphaera cuniculi</name>
    <dbReference type="NCBI Taxonomy" id="1077256"/>
    <lineage>
        <taxon>Archaea</taxon>
        <taxon>Methanobacteriati</taxon>
        <taxon>Methanobacteriota</taxon>
        <taxon>Methanomada group</taxon>
        <taxon>Methanobacteria</taxon>
        <taxon>Methanobacteriales</taxon>
        <taxon>Methanobacteriaceae</taxon>
        <taxon>Methanosphaera</taxon>
    </lineage>
</organism>
<dbReference type="EMBL" id="LMVN01000002">
    <property type="protein sequence ID" value="PAV08114.1"/>
    <property type="molecule type" value="Genomic_DNA"/>
</dbReference>
<evidence type="ECO:0000313" key="2">
    <source>
        <dbReference type="EMBL" id="PWL07749.1"/>
    </source>
</evidence>
<dbReference type="RefSeq" id="WP_095608014.1">
    <property type="nucleotide sequence ID" value="NZ_LMVN01000002.1"/>
</dbReference>
<dbReference type="AlphaFoldDB" id="A0A2A2HFR5"/>